<dbReference type="GO" id="GO:0004828">
    <property type="term" value="F:serine-tRNA ligase activity"/>
    <property type="evidence" value="ECO:0007669"/>
    <property type="project" value="InterPro"/>
</dbReference>
<dbReference type="GO" id="GO:0006434">
    <property type="term" value="P:seryl-tRNA aminoacylation"/>
    <property type="evidence" value="ECO:0007669"/>
    <property type="project" value="InterPro"/>
</dbReference>
<keyword evidence="2" id="KW-1185">Reference proteome</keyword>
<dbReference type="PANTHER" id="PTHR11778">
    <property type="entry name" value="SERYL-TRNA SYNTHETASE"/>
    <property type="match status" value="1"/>
</dbReference>
<dbReference type="Proteomes" id="UP001327560">
    <property type="component" value="Chromosome 4"/>
</dbReference>
<dbReference type="AlphaFoldDB" id="A0AAQ3KAM7"/>
<dbReference type="InterPro" id="IPR002317">
    <property type="entry name" value="Ser-tRNA-ligase_type_1"/>
</dbReference>
<accession>A0AAQ3KAM7</accession>
<organism evidence="1 2">
    <name type="scientific">Canna indica</name>
    <name type="common">Indian-shot</name>
    <dbReference type="NCBI Taxonomy" id="4628"/>
    <lineage>
        <taxon>Eukaryota</taxon>
        <taxon>Viridiplantae</taxon>
        <taxon>Streptophyta</taxon>
        <taxon>Embryophyta</taxon>
        <taxon>Tracheophyta</taxon>
        <taxon>Spermatophyta</taxon>
        <taxon>Magnoliopsida</taxon>
        <taxon>Liliopsida</taxon>
        <taxon>Zingiberales</taxon>
        <taxon>Cannaceae</taxon>
        <taxon>Canna</taxon>
    </lineage>
</organism>
<dbReference type="SUPFAM" id="SSF55681">
    <property type="entry name" value="Class II aaRS and biotin synthetases"/>
    <property type="match status" value="1"/>
</dbReference>
<protein>
    <submittedName>
        <fullName evidence="1">Serine--tRNA ligase, chloroplastic/mitochondrial isoform X2</fullName>
    </submittedName>
</protein>
<evidence type="ECO:0000313" key="1">
    <source>
        <dbReference type="EMBL" id="WOL04947.1"/>
    </source>
</evidence>
<gene>
    <name evidence="1" type="ORF">Cni_G13670</name>
</gene>
<dbReference type="InterPro" id="IPR045864">
    <property type="entry name" value="aa-tRNA-synth_II/BPL/LPL"/>
</dbReference>
<reference evidence="1 2" key="1">
    <citation type="submission" date="2023-10" db="EMBL/GenBank/DDBJ databases">
        <title>Chromosome-scale genome assembly provides insights into flower coloration mechanisms of Canna indica.</title>
        <authorList>
            <person name="Li C."/>
        </authorList>
    </citation>
    <scope>NUCLEOTIDE SEQUENCE [LARGE SCALE GENOMIC DNA]</scope>
    <source>
        <tissue evidence="1">Flower</tissue>
    </source>
</reference>
<sequence length="152" mass="16680">MQLLVFILVERSLLCNEELILSFEGEAGGAGAATRGLYRVHQFSKVEIFIFCHPEESDLYHEELIAAEDLFNSLGLCPFSSDSSAPTSRKGKGANLAPTRFVYTLNATACVVPRMIVCLLENFQQEDGFIVIPEPLRPFMGGLLVISPNVNG</sequence>
<proteinExistence type="predicted"/>
<dbReference type="EMBL" id="CP136893">
    <property type="protein sequence ID" value="WOL04947.1"/>
    <property type="molecule type" value="Genomic_DNA"/>
</dbReference>
<keyword evidence="1" id="KW-0436">Ligase</keyword>
<name>A0AAQ3KAM7_9LILI</name>
<dbReference type="Gene3D" id="3.30.930.10">
    <property type="entry name" value="Bira Bifunctional Protein, Domain 2"/>
    <property type="match status" value="2"/>
</dbReference>
<dbReference type="GO" id="GO:0005524">
    <property type="term" value="F:ATP binding"/>
    <property type="evidence" value="ECO:0007669"/>
    <property type="project" value="InterPro"/>
</dbReference>
<evidence type="ECO:0000313" key="2">
    <source>
        <dbReference type="Proteomes" id="UP001327560"/>
    </source>
</evidence>
<dbReference type="PRINTS" id="PR00981">
    <property type="entry name" value="TRNASYNTHSER"/>
</dbReference>